<dbReference type="AlphaFoldDB" id="A0A814BMS3"/>
<evidence type="ECO:0000256" key="2">
    <source>
        <dbReference type="ARBA" id="ARBA00022801"/>
    </source>
</evidence>
<gene>
    <name evidence="3" type="ORF">XAT740_LOCUS9453</name>
</gene>
<dbReference type="SUPFAM" id="SSF56784">
    <property type="entry name" value="HAD-like"/>
    <property type="match status" value="1"/>
</dbReference>
<dbReference type="PANTHER" id="PTHR43344">
    <property type="entry name" value="PHOSPHOSERINE PHOSPHATASE"/>
    <property type="match status" value="1"/>
</dbReference>
<dbReference type="GO" id="GO:0006564">
    <property type="term" value="P:L-serine biosynthetic process"/>
    <property type="evidence" value="ECO:0007669"/>
    <property type="project" value="TreeGrafter"/>
</dbReference>
<evidence type="ECO:0000256" key="1">
    <source>
        <dbReference type="ARBA" id="ARBA00015196"/>
    </source>
</evidence>
<dbReference type="InterPro" id="IPR023214">
    <property type="entry name" value="HAD_sf"/>
</dbReference>
<comment type="caution">
    <text evidence="3">The sequence shown here is derived from an EMBL/GenBank/DDBJ whole genome shotgun (WGS) entry which is preliminary data.</text>
</comment>
<dbReference type="Proteomes" id="UP000663828">
    <property type="component" value="Unassembled WGS sequence"/>
</dbReference>
<keyword evidence="4" id="KW-1185">Reference proteome</keyword>
<dbReference type="Pfam" id="PF12710">
    <property type="entry name" value="HAD"/>
    <property type="match status" value="1"/>
</dbReference>
<protein>
    <recommendedName>
        <fullName evidence="1">Phosphoserine phosphatase</fullName>
    </recommendedName>
</protein>
<dbReference type="GO" id="GO:0000287">
    <property type="term" value="F:magnesium ion binding"/>
    <property type="evidence" value="ECO:0007669"/>
    <property type="project" value="TreeGrafter"/>
</dbReference>
<name>A0A814BMS3_ADIRI</name>
<organism evidence="3 4">
    <name type="scientific">Adineta ricciae</name>
    <name type="common">Rotifer</name>
    <dbReference type="NCBI Taxonomy" id="249248"/>
    <lineage>
        <taxon>Eukaryota</taxon>
        <taxon>Metazoa</taxon>
        <taxon>Spiralia</taxon>
        <taxon>Gnathifera</taxon>
        <taxon>Rotifera</taxon>
        <taxon>Eurotatoria</taxon>
        <taxon>Bdelloidea</taxon>
        <taxon>Adinetida</taxon>
        <taxon>Adinetidae</taxon>
        <taxon>Adineta</taxon>
    </lineage>
</organism>
<dbReference type="InterPro" id="IPR006384">
    <property type="entry name" value="HAD_hydro_PyrdxlP_Pase-like"/>
</dbReference>
<dbReference type="GO" id="GO:0005737">
    <property type="term" value="C:cytoplasm"/>
    <property type="evidence" value="ECO:0007669"/>
    <property type="project" value="TreeGrafter"/>
</dbReference>
<dbReference type="Gene3D" id="3.90.1470.20">
    <property type="match status" value="1"/>
</dbReference>
<evidence type="ECO:0000313" key="4">
    <source>
        <dbReference type="Proteomes" id="UP000663828"/>
    </source>
</evidence>
<dbReference type="InterPro" id="IPR050582">
    <property type="entry name" value="HAD-like_SerB"/>
</dbReference>
<dbReference type="InterPro" id="IPR036412">
    <property type="entry name" value="HAD-like_sf"/>
</dbReference>
<accession>A0A814BMS3</accession>
<dbReference type="NCBIfam" id="TIGR01489">
    <property type="entry name" value="DKMTPPase-SF"/>
    <property type="match status" value="1"/>
</dbReference>
<proteinExistence type="predicted"/>
<keyword evidence="2" id="KW-0378">Hydrolase</keyword>
<dbReference type="Gene3D" id="3.40.50.1000">
    <property type="entry name" value="HAD superfamily/HAD-like"/>
    <property type="match status" value="1"/>
</dbReference>
<dbReference type="EMBL" id="CAJNOR010000487">
    <property type="protein sequence ID" value="CAF0928738.1"/>
    <property type="molecule type" value="Genomic_DNA"/>
</dbReference>
<evidence type="ECO:0000313" key="3">
    <source>
        <dbReference type="EMBL" id="CAF0928738.1"/>
    </source>
</evidence>
<sequence length="220" mass="24720">MSRQERSAIVFCDFDGTITACETFVGVLKHFAPELSSELIPKILSKEITIRQGVRQILESIPSSVYPDELLKFVQDKPIRSGLSALIDYLDSQSIPFVVVSGGLRCLVEAVLQREKLLERCAKIYAIDVDKSGEKLKVISEWESGSELVAKVNVIKHECQNQEQIIVIGDSITDLNAAKCADLVFARDGLCKYLTDENIGFLEWNDFEEIKNQLEARDHQ</sequence>
<dbReference type="PANTHER" id="PTHR43344:SF21">
    <property type="entry name" value="POLYOL PHOSPHATE PHOSPHATASE PYP1"/>
    <property type="match status" value="1"/>
</dbReference>
<dbReference type="GO" id="GO:0036424">
    <property type="term" value="F:L-phosphoserine phosphatase activity"/>
    <property type="evidence" value="ECO:0007669"/>
    <property type="project" value="TreeGrafter"/>
</dbReference>
<dbReference type="NCBIfam" id="TIGR01488">
    <property type="entry name" value="HAD-SF-IB"/>
    <property type="match status" value="1"/>
</dbReference>
<reference evidence="3" key="1">
    <citation type="submission" date="2021-02" db="EMBL/GenBank/DDBJ databases">
        <authorList>
            <person name="Nowell W R."/>
        </authorList>
    </citation>
    <scope>NUCLEOTIDE SEQUENCE</scope>
</reference>